<dbReference type="Proteomes" id="UP000494163">
    <property type="component" value="Chromosome 3L"/>
</dbReference>
<dbReference type="GO" id="GO:0016020">
    <property type="term" value="C:membrane"/>
    <property type="evidence" value="ECO:0007669"/>
    <property type="project" value="UniProtKB-SubCell"/>
</dbReference>
<proteinExistence type="inferred from homology"/>
<organism evidence="9 10">
    <name type="scientific">Drosophila busckii</name>
    <name type="common">Fruit fly</name>
    <dbReference type="NCBI Taxonomy" id="30019"/>
    <lineage>
        <taxon>Eukaryota</taxon>
        <taxon>Metazoa</taxon>
        <taxon>Ecdysozoa</taxon>
        <taxon>Arthropoda</taxon>
        <taxon>Hexapoda</taxon>
        <taxon>Insecta</taxon>
        <taxon>Pterygota</taxon>
        <taxon>Neoptera</taxon>
        <taxon>Endopterygota</taxon>
        <taxon>Diptera</taxon>
        <taxon>Brachycera</taxon>
        <taxon>Muscomorpha</taxon>
        <taxon>Ephydroidea</taxon>
        <taxon>Drosophilidae</taxon>
        <taxon>Drosophila</taxon>
    </lineage>
</organism>
<name>A0A0M3QVZ1_DROBS</name>
<comment type="subcellular location">
    <subcellularLocation>
        <location evidence="1">Membrane</location>
        <topology evidence="1">Multi-pass membrane protein</topology>
    </subcellularLocation>
</comment>
<dbReference type="STRING" id="30019.A0A0M3QVZ1"/>
<keyword evidence="10" id="KW-1185">Reference proteome</keyword>
<feature type="non-terminal residue" evidence="9">
    <location>
        <position position="397"/>
    </location>
</feature>
<feature type="transmembrane region" description="Helical" evidence="7">
    <location>
        <begin position="89"/>
        <end position="108"/>
    </location>
</feature>
<keyword evidence="4 7" id="KW-1133">Transmembrane helix</keyword>
<dbReference type="Pfam" id="PF12832">
    <property type="entry name" value="MFS_1_like"/>
    <property type="match status" value="1"/>
</dbReference>
<evidence type="ECO:0000256" key="5">
    <source>
        <dbReference type="ARBA" id="ARBA00023136"/>
    </source>
</evidence>
<protein>
    <submittedName>
        <fullName evidence="9">SP1173</fullName>
    </submittedName>
</protein>
<dbReference type="EMBL" id="CP012525">
    <property type="protein sequence ID" value="ALC43239.1"/>
    <property type="molecule type" value="Genomic_DNA"/>
</dbReference>
<evidence type="ECO:0000256" key="1">
    <source>
        <dbReference type="ARBA" id="ARBA00004141"/>
    </source>
</evidence>
<keyword evidence="3 7" id="KW-0812">Transmembrane</keyword>
<gene>
    <name evidence="9" type="ORF">Dbus_chr3Lg405</name>
</gene>
<evidence type="ECO:0000256" key="3">
    <source>
        <dbReference type="ARBA" id="ARBA00022692"/>
    </source>
</evidence>
<dbReference type="AlphaFoldDB" id="A0A0M3QVZ1"/>
<feature type="transmembrane region" description="Helical" evidence="7">
    <location>
        <begin position="20"/>
        <end position="38"/>
    </location>
</feature>
<dbReference type="InterPro" id="IPR051717">
    <property type="entry name" value="MFS_MFSD6"/>
</dbReference>
<evidence type="ECO:0000313" key="9">
    <source>
        <dbReference type="EMBL" id="ALC43239.1"/>
    </source>
</evidence>
<feature type="region of interest" description="Disordered" evidence="6">
    <location>
        <begin position="168"/>
        <end position="233"/>
    </location>
</feature>
<evidence type="ECO:0000256" key="6">
    <source>
        <dbReference type="SAM" id="MobiDB-lite"/>
    </source>
</evidence>
<dbReference type="PANTHER" id="PTHR16172:SF27">
    <property type="entry name" value="FI19426P1"/>
    <property type="match status" value="1"/>
</dbReference>
<reference evidence="9 10" key="1">
    <citation type="submission" date="2015-08" db="EMBL/GenBank/DDBJ databases">
        <title>Ancestral chromatin configuration constrains chromatin evolution on differentiating sex chromosomes in Drosophila.</title>
        <authorList>
            <person name="Zhou Q."/>
            <person name="Bachtrog D."/>
        </authorList>
    </citation>
    <scope>NUCLEOTIDE SEQUENCE [LARGE SCALE GENOMIC DNA]</scope>
    <source>
        <tissue evidence="9">Whole larvae</tissue>
    </source>
</reference>
<sequence>MGFKGGHSPRINKTLISLKVVVFFVISGLTALHVLHATKPLLLGLNFSEYRTISIVAPLVSILGPMIAGPWADRLAAKNPNGFGRTLRILTAVFLLLAALIYACLFAVPEVERKPAHMQNVSFSCEANGASIFQQQCSENGTCHSWEQKVGRVNLTRCTYMCLNPNNPEEMHSNGPRETPTLPPFTGQSSEYSDYDDEAGSATTETTRSRRHTEEANSAGVEQLSAEVKRSRRQTKGIIPVRDFVPPPHLCLTQRNEQGQPLVKSCHVFTTDTPNIVLDAVMGAEMNLTKNNDTQGWCQYPLEGIQCSIPDQQITLMRRQIHGCIPIVSCLIAHPYDGKDSVLADTECVKVNGNVGDTLLGYWLIRLLGDIFPMAALTLLNTAIVIAVRETSEGRGE</sequence>
<evidence type="ECO:0000256" key="7">
    <source>
        <dbReference type="SAM" id="Phobius"/>
    </source>
</evidence>
<feature type="domain" description="Major facilitator superfamily associated" evidence="8">
    <location>
        <begin position="15"/>
        <end position="393"/>
    </location>
</feature>
<accession>A0A0M3QVZ1</accession>
<dbReference type="OrthoDB" id="6414167at2759"/>
<evidence type="ECO:0000313" key="10">
    <source>
        <dbReference type="Proteomes" id="UP000494163"/>
    </source>
</evidence>
<dbReference type="OMA" id="LADTECV"/>
<dbReference type="InterPro" id="IPR024989">
    <property type="entry name" value="MFS_assoc_dom"/>
</dbReference>
<evidence type="ECO:0000256" key="2">
    <source>
        <dbReference type="ARBA" id="ARBA00005241"/>
    </source>
</evidence>
<dbReference type="InterPro" id="IPR036259">
    <property type="entry name" value="MFS_trans_sf"/>
</dbReference>
<keyword evidence="5 7" id="KW-0472">Membrane</keyword>
<comment type="similarity">
    <text evidence="2">Belongs to the major facilitator superfamily. MFSD6 family.</text>
</comment>
<evidence type="ECO:0000256" key="4">
    <source>
        <dbReference type="ARBA" id="ARBA00022989"/>
    </source>
</evidence>
<feature type="transmembrane region" description="Helical" evidence="7">
    <location>
        <begin position="50"/>
        <end position="68"/>
    </location>
</feature>
<evidence type="ECO:0000259" key="8">
    <source>
        <dbReference type="Pfam" id="PF12832"/>
    </source>
</evidence>
<dbReference type="PANTHER" id="PTHR16172">
    <property type="entry name" value="MAJOR FACILITATOR SUPERFAMILY DOMAIN-CONTAINING PROTEIN 6-LIKE"/>
    <property type="match status" value="1"/>
</dbReference>
<dbReference type="SUPFAM" id="SSF103473">
    <property type="entry name" value="MFS general substrate transporter"/>
    <property type="match status" value="1"/>
</dbReference>